<organism evidence="2 3">
    <name type="scientific">Halococcus dombrowskii</name>
    <dbReference type="NCBI Taxonomy" id="179637"/>
    <lineage>
        <taxon>Archaea</taxon>
        <taxon>Methanobacteriati</taxon>
        <taxon>Methanobacteriota</taxon>
        <taxon>Stenosarchaea group</taxon>
        <taxon>Halobacteria</taxon>
        <taxon>Halobacteriales</taxon>
        <taxon>Halococcaceae</taxon>
        <taxon>Halococcus</taxon>
    </lineage>
</organism>
<evidence type="ECO:0000313" key="2">
    <source>
        <dbReference type="EMBL" id="UOO95917.1"/>
    </source>
</evidence>
<dbReference type="GeneID" id="71761026"/>
<name>A0AAX3ANT5_HALDO</name>
<dbReference type="KEGG" id="hdo:MUK72_04220"/>
<feature type="region of interest" description="Disordered" evidence="1">
    <location>
        <begin position="1"/>
        <end position="51"/>
    </location>
</feature>
<dbReference type="AlphaFoldDB" id="A0AAX3ANT5"/>
<protein>
    <submittedName>
        <fullName evidence="2">Uncharacterized protein</fullName>
    </submittedName>
</protein>
<dbReference type="Proteomes" id="UP000830542">
    <property type="component" value="Chromosome"/>
</dbReference>
<proteinExistence type="predicted"/>
<dbReference type="RefSeq" id="WP_244704220.1">
    <property type="nucleotide sequence ID" value="NZ_BAAADN010000039.1"/>
</dbReference>
<gene>
    <name evidence="2" type="ORF">MUK72_04220</name>
</gene>
<dbReference type="EMBL" id="CP095005">
    <property type="protein sequence ID" value="UOO95917.1"/>
    <property type="molecule type" value="Genomic_DNA"/>
</dbReference>
<accession>A0AAX3ANT5</accession>
<sequence length="51" mass="5599">MSGSDDGQPDETGQRSHKGPALLSKLLGRDGHERQQEQRARLRAAIDGSRE</sequence>
<keyword evidence="3" id="KW-1185">Reference proteome</keyword>
<reference evidence="2" key="1">
    <citation type="submission" date="2022-04" db="EMBL/GenBank/DDBJ databases">
        <title>Sequencing and genomic assembly of Halococcus dombrowskii.</title>
        <authorList>
            <person name="Lim S.W."/>
            <person name="MacLea K.S."/>
        </authorList>
    </citation>
    <scope>NUCLEOTIDE SEQUENCE</scope>
    <source>
        <strain evidence="2">H4</strain>
    </source>
</reference>
<evidence type="ECO:0000313" key="3">
    <source>
        <dbReference type="Proteomes" id="UP000830542"/>
    </source>
</evidence>
<evidence type="ECO:0000256" key="1">
    <source>
        <dbReference type="SAM" id="MobiDB-lite"/>
    </source>
</evidence>
<feature type="compositionally biased region" description="Basic and acidic residues" evidence="1">
    <location>
        <begin position="27"/>
        <end position="40"/>
    </location>
</feature>